<keyword evidence="2" id="KW-1185">Reference proteome</keyword>
<dbReference type="EMBL" id="CM051398">
    <property type="protein sequence ID" value="KAJ4718516.1"/>
    <property type="molecule type" value="Genomic_DNA"/>
</dbReference>
<name>A0ACC1Y566_MELAZ</name>
<protein>
    <submittedName>
        <fullName evidence="1">Calcium-binding EF-hand family protein isoform 1</fullName>
    </submittedName>
</protein>
<proteinExistence type="predicted"/>
<sequence>MESNSRELEVHSSREKPSAFEKFETGISSKHTAYYESRLVSKTSKDLTNEYERRSSNRVLRDSEASGSNEAAQKSLLKYSRSRVYDYSGKGKEILQANGVEELNERLKILEEETEAMKQAFIETMEERKKLVNEIYQDFLKIHHRRHFGNQVTEVKVLDRSLIVNPSNEAEMGSGLLQVLCEDSNPCIVTRDHRANMHFRLFS</sequence>
<gene>
    <name evidence="1" type="ORF">OWV82_010193</name>
</gene>
<comment type="caution">
    <text evidence="1">The sequence shown here is derived from an EMBL/GenBank/DDBJ whole genome shotgun (WGS) entry which is preliminary data.</text>
</comment>
<dbReference type="Proteomes" id="UP001164539">
    <property type="component" value="Chromosome 5"/>
</dbReference>
<evidence type="ECO:0000313" key="1">
    <source>
        <dbReference type="EMBL" id="KAJ4718516.1"/>
    </source>
</evidence>
<reference evidence="1 2" key="1">
    <citation type="journal article" date="2023" name="Science">
        <title>Complex scaffold remodeling in plant triterpene biosynthesis.</title>
        <authorList>
            <person name="De La Pena R."/>
            <person name="Hodgson H."/>
            <person name="Liu J.C."/>
            <person name="Stephenson M.J."/>
            <person name="Martin A.C."/>
            <person name="Owen C."/>
            <person name="Harkess A."/>
            <person name="Leebens-Mack J."/>
            <person name="Jimenez L.E."/>
            <person name="Osbourn A."/>
            <person name="Sattely E.S."/>
        </authorList>
    </citation>
    <scope>NUCLEOTIDE SEQUENCE [LARGE SCALE GENOMIC DNA]</scope>
    <source>
        <strain evidence="2">cv. JPN11</strain>
        <tissue evidence="1">Leaf</tissue>
    </source>
</reference>
<organism evidence="1 2">
    <name type="scientific">Melia azedarach</name>
    <name type="common">Chinaberry tree</name>
    <dbReference type="NCBI Taxonomy" id="155640"/>
    <lineage>
        <taxon>Eukaryota</taxon>
        <taxon>Viridiplantae</taxon>
        <taxon>Streptophyta</taxon>
        <taxon>Embryophyta</taxon>
        <taxon>Tracheophyta</taxon>
        <taxon>Spermatophyta</taxon>
        <taxon>Magnoliopsida</taxon>
        <taxon>eudicotyledons</taxon>
        <taxon>Gunneridae</taxon>
        <taxon>Pentapetalae</taxon>
        <taxon>rosids</taxon>
        <taxon>malvids</taxon>
        <taxon>Sapindales</taxon>
        <taxon>Meliaceae</taxon>
        <taxon>Melia</taxon>
    </lineage>
</organism>
<accession>A0ACC1Y566</accession>
<evidence type="ECO:0000313" key="2">
    <source>
        <dbReference type="Proteomes" id="UP001164539"/>
    </source>
</evidence>